<name>A0A4U0SS37_9ACTN</name>
<dbReference type="PANTHER" id="PTHR46383">
    <property type="entry name" value="ASPARTATE AMINOTRANSFERASE"/>
    <property type="match status" value="1"/>
</dbReference>
<comment type="caution">
    <text evidence="7">The sequence shown here is derived from an EMBL/GenBank/DDBJ whole genome shotgun (WGS) entry which is preliminary data.</text>
</comment>
<dbReference type="Pfam" id="PF00155">
    <property type="entry name" value="Aminotran_1_2"/>
    <property type="match status" value="1"/>
</dbReference>
<organism evidence="7 8">
    <name type="scientific">Actinacidiphila oryziradicis</name>
    <dbReference type="NCBI Taxonomy" id="2571141"/>
    <lineage>
        <taxon>Bacteria</taxon>
        <taxon>Bacillati</taxon>
        <taxon>Actinomycetota</taxon>
        <taxon>Actinomycetes</taxon>
        <taxon>Kitasatosporales</taxon>
        <taxon>Streptomycetaceae</taxon>
        <taxon>Actinacidiphila</taxon>
    </lineage>
</organism>
<comment type="similarity">
    <text evidence="2">Belongs to the class-I pyridoxal-phosphate-dependent aminotransferase family.</text>
</comment>
<evidence type="ECO:0000256" key="5">
    <source>
        <dbReference type="ARBA" id="ARBA00022898"/>
    </source>
</evidence>
<evidence type="ECO:0000259" key="6">
    <source>
        <dbReference type="Pfam" id="PF00155"/>
    </source>
</evidence>
<evidence type="ECO:0000313" key="8">
    <source>
        <dbReference type="Proteomes" id="UP000305778"/>
    </source>
</evidence>
<protein>
    <submittedName>
        <fullName evidence="7">Pyridoxal phosphate-dependent aminotransferase</fullName>
    </submittedName>
</protein>
<proteinExistence type="inferred from homology"/>
<reference evidence="7 8" key="1">
    <citation type="submission" date="2019-04" db="EMBL/GenBank/DDBJ databases">
        <title>Streptomyces oryziradicis sp. nov., a novel actinomycete isolated from rhizosphere soil of rice (Oryza sativa L.).</title>
        <authorList>
            <person name="Li C."/>
        </authorList>
    </citation>
    <scope>NUCLEOTIDE SEQUENCE [LARGE SCALE GENOMIC DNA]</scope>
    <source>
        <strain evidence="7 8">NEAU-C40</strain>
    </source>
</reference>
<dbReference type="GO" id="GO:0030170">
    <property type="term" value="F:pyridoxal phosphate binding"/>
    <property type="evidence" value="ECO:0007669"/>
    <property type="project" value="InterPro"/>
</dbReference>
<dbReference type="InterPro" id="IPR050596">
    <property type="entry name" value="AspAT/PAT-like"/>
</dbReference>
<keyword evidence="3 7" id="KW-0032">Aminotransferase</keyword>
<dbReference type="CDD" id="cd00609">
    <property type="entry name" value="AAT_like"/>
    <property type="match status" value="1"/>
</dbReference>
<feature type="domain" description="Aminotransferase class I/classII large" evidence="6">
    <location>
        <begin position="41"/>
        <end position="342"/>
    </location>
</feature>
<keyword evidence="8" id="KW-1185">Reference proteome</keyword>
<evidence type="ECO:0000256" key="2">
    <source>
        <dbReference type="ARBA" id="ARBA00007441"/>
    </source>
</evidence>
<comment type="cofactor">
    <cofactor evidence="1">
        <name>pyridoxal 5'-phosphate</name>
        <dbReference type="ChEBI" id="CHEBI:597326"/>
    </cofactor>
</comment>
<dbReference type="OrthoDB" id="2192472at2"/>
<dbReference type="RefSeq" id="WP_136722706.1">
    <property type="nucleotide sequence ID" value="NZ_SUMC01000005.1"/>
</dbReference>
<dbReference type="GO" id="GO:0008483">
    <property type="term" value="F:transaminase activity"/>
    <property type="evidence" value="ECO:0007669"/>
    <property type="project" value="UniProtKB-KW"/>
</dbReference>
<dbReference type="Gene3D" id="3.40.640.10">
    <property type="entry name" value="Type I PLP-dependent aspartate aminotransferase-like (Major domain)"/>
    <property type="match status" value="1"/>
</dbReference>
<dbReference type="GO" id="GO:0006520">
    <property type="term" value="P:amino acid metabolic process"/>
    <property type="evidence" value="ECO:0007669"/>
    <property type="project" value="InterPro"/>
</dbReference>
<gene>
    <name evidence="7" type="ORF">FCI23_07740</name>
</gene>
<dbReference type="InterPro" id="IPR004839">
    <property type="entry name" value="Aminotransferase_I/II_large"/>
</dbReference>
<dbReference type="InterPro" id="IPR015421">
    <property type="entry name" value="PyrdxlP-dep_Trfase_major"/>
</dbReference>
<evidence type="ECO:0000256" key="3">
    <source>
        <dbReference type="ARBA" id="ARBA00022576"/>
    </source>
</evidence>
<evidence type="ECO:0000313" key="7">
    <source>
        <dbReference type="EMBL" id="TKA12173.1"/>
    </source>
</evidence>
<keyword evidence="4 7" id="KW-0808">Transferase</keyword>
<dbReference type="SUPFAM" id="SSF53383">
    <property type="entry name" value="PLP-dependent transferases"/>
    <property type="match status" value="1"/>
</dbReference>
<accession>A0A4U0SS37</accession>
<evidence type="ECO:0000256" key="4">
    <source>
        <dbReference type="ARBA" id="ARBA00022679"/>
    </source>
</evidence>
<dbReference type="Proteomes" id="UP000305778">
    <property type="component" value="Unassembled WGS sequence"/>
</dbReference>
<evidence type="ECO:0000256" key="1">
    <source>
        <dbReference type="ARBA" id="ARBA00001933"/>
    </source>
</evidence>
<dbReference type="EMBL" id="SUMC01000005">
    <property type="protein sequence ID" value="TKA12173.1"/>
    <property type="molecule type" value="Genomic_DNA"/>
</dbReference>
<sequence length="399" mass="41093">MPLFDPRRPGPLYDLRPDPGLPVPPYWAAHLTADAPHEPVGGGPELRAAAAGYWERRGLPTDPGQVLAGPGAEPLLVALLAVTGGDAVVTRPAAAWHSSGARLLGRRVLTVRTPAEGGGAPDPFALLETVTRAREEGADPRVLVLSAADDPTGTVTPPELLHEVCEAAAGAGLLIVSDESYYDTVHDGHHTVLLSPAEMLPDRVVVLTDLAAGLVPSGRPVALARFPGAELSDLAARTLLACAELRSVLPAPVAPAVSYALAEPDDVRDFLAAATRLHATVTAAAHRIVTTTGALCLPPEAGFHLYADFGPLHTGRAASAAALERDLTARLGRPVLGGHRFGDDPAAPRVRIDTGPLHGVTDGERRAALESPEPLALPHVAAALADLAAALTLVPGAPA</sequence>
<keyword evidence="5" id="KW-0663">Pyridoxal phosphate</keyword>
<dbReference type="PANTHER" id="PTHR46383:SF1">
    <property type="entry name" value="ASPARTATE AMINOTRANSFERASE"/>
    <property type="match status" value="1"/>
</dbReference>
<dbReference type="InterPro" id="IPR015424">
    <property type="entry name" value="PyrdxlP-dep_Trfase"/>
</dbReference>
<dbReference type="AlphaFoldDB" id="A0A4U0SS37"/>